<organism evidence="1 2">
    <name type="scientific">Conidiobolus coronatus (strain ATCC 28846 / CBS 209.66 / NRRL 28638)</name>
    <name type="common">Delacroixia coronata</name>
    <dbReference type="NCBI Taxonomy" id="796925"/>
    <lineage>
        <taxon>Eukaryota</taxon>
        <taxon>Fungi</taxon>
        <taxon>Fungi incertae sedis</taxon>
        <taxon>Zoopagomycota</taxon>
        <taxon>Entomophthoromycotina</taxon>
        <taxon>Entomophthoromycetes</taxon>
        <taxon>Entomophthorales</taxon>
        <taxon>Ancylistaceae</taxon>
        <taxon>Conidiobolus</taxon>
    </lineage>
</organism>
<evidence type="ECO:0000313" key="2">
    <source>
        <dbReference type="Proteomes" id="UP000070444"/>
    </source>
</evidence>
<dbReference type="EMBL" id="KQ964477">
    <property type="protein sequence ID" value="KXN71318.1"/>
    <property type="molecule type" value="Genomic_DNA"/>
</dbReference>
<keyword evidence="2" id="KW-1185">Reference proteome</keyword>
<evidence type="ECO:0000313" key="1">
    <source>
        <dbReference type="EMBL" id="KXN71318.1"/>
    </source>
</evidence>
<proteinExistence type="predicted"/>
<dbReference type="AlphaFoldDB" id="A0A137P8I6"/>
<protein>
    <submittedName>
        <fullName evidence="1">Uncharacterized protein</fullName>
    </submittedName>
</protein>
<reference evidence="1 2" key="1">
    <citation type="journal article" date="2015" name="Genome Biol. Evol.">
        <title>Phylogenomic analyses indicate that early fungi evolved digesting cell walls of algal ancestors of land plants.</title>
        <authorList>
            <person name="Chang Y."/>
            <person name="Wang S."/>
            <person name="Sekimoto S."/>
            <person name="Aerts A.L."/>
            <person name="Choi C."/>
            <person name="Clum A."/>
            <person name="LaButti K.M."/>
            <person name="Lindquist E.A."/>
            <person name="Yee Ngan C."/>
            <person name="Ohm R.A."/>
            <person name="Salamov A.A."/>
            <person name="Grigoriev I.V."/>
            <person name="Spatafora J.W."/>
            <person name="Berbee M.L."/>
        </authorList>
    </citation>
    <scope>NUCLEOTIDE SEQUENCE [LARGE SCALE GENOMIC DNA]</scope>
    <source>
        <strain evidence="1 2">NRRL 28638</strain>
    </source>
</reference>
<gene>
    <name evidence="1" type="ORF">CONCODRAFT_5953</name>
</gene>
<accession>A0A137P8I6</accession>
<name>A0A137P8I6_CONC2</name>
<sequence length="167" mass="18543">MQKNSHYLARIRFERIAIYAKGPNNSATATAADNIPAAASSPARITISQAKQIKPSSYITSFPINKKFERIIFYFKLARGVNGVEIEAISYPITIISFDSIIHGARSPSPTKLRLEKLTKYAKLTCRANGVILEDPDSLTPILSLKLYVSPLYHPTARERGLNNSHL</sequence>
<dbReference type="Proteomes" id="UP000070444">
    <property type="component" value="Unassembled WGS sequence"/>
</dbReference>